<accession>A0ABD3MNY7</accession>
<feature type="region of interest" description="Disordered" evidence="5">
    <location>
        <begin position="85"/>
        <end position="111"/>
    </location>
</feature>
<evidence type="ECO:0000259" key="6">
    <source>
        <dbReference type="Pfam" id="PF02765"/>
    </source>
</evidence>
<name>A0ABD3MNY7_9STRA</name>
<dbReference type="InterPro" id="IPR012340">
    <property type="entry name" value="NA-bd_OB-fold"/>
</dbReference>
<dbReference type="EMBL" id="JALLAZ020001747">
    <property type="protein sequence ID" value="KAL3765618.1"/>
    <property type="molecule type" value="Genomic_DNA"/>
</dbReference>
<evidence type="ECO:0000256" key="1">
    <source>
        <dbReference type="ARBA" id="ARBA00004574"/>
    </source>
</evidence>
<keyword evidence="2" id="KW-0158">Chromosome</keyword>
<keyword evidence="4" id="KW-0238">DNA-binding</keyword>
<dbReference type="Gene3D" id="2.40.50.140">
    <property type="entry name" value="Nucleic acid-binding proteins"/>
    <property type="match status" value="1"/>
</dbReference>
<reference evidence="7 8" key="1">
    <citation type="submission" date="2024-10" db="EMBL/GenBank/DDBJ databases">
        <title>Updated reference genomes for cyclostephanoid diatoms.</title>
        <authorList>
            <person name="Roberts W.R."/>
            <person name="Alverson A.J."/>
        </authorList>
    </citation>
    <scope>NUCLEOTIDE SEQUENCE [LARGE SCALE GENOMIC DNA]</scope>
    <source>
        <strain evidence="7 8">AJA276-08</strain>
    </source>
</reference>
<feature type="region of interest" description="Disordered" evidence="5">
    <location>
        <begin position="140"/>
        <end position="161"/>
    </location>
</feature>
<dbReference type="InterPro" id="IPR011564">
    <property type="entry name" value="Telomer_end-bd_POT1/Cdc13"/>
</dbReference>
<feature type="compositionally biased region" description="Basic and acidic residues" evidence="5">
    <location>
        <begin position="209"/>
        <end position="224"/>
    </location>
</feature>
<dbReference type="InterPro" id="IPR028389">
    <property type="entry name" value="POT1"/>
</dbReference>
<evidence type="ECO:0000256" key="3">
    <source>
        <dbReference type="ARBA" id="ARBA00022895"/>
    </source>
</evidence>
<feature type="compositionally biased region" description="Acidic residues" evidence="5">
    <location>
        <begin position="97"/>
        <end position="108"/>
    </location>
</feature>
<feature type="region of interest" description="Disordered" evidence="5">
    <location>
        <begin position="37"/>
        <end position="66"/>
    </location>
</feature>
<sequence length="1099" mass="121699">MGSDEGVVVAEVMGAEAPPSSPSPLAEFFAACVAKKNDDGSAGDRGIARRTDHSRGGGGVVTSAKDWKSARREMLQGYLTRRLIDAEYGDDDKRGEEDDEDSNDDDDISFSSEALDEAFCLNERDVPMADADAAVTVAQRVVVDHGESEDDDDDGGLQTQPQTLMEAFDLGDVAESQEMDDEEDESSPLRTQLDELQYTTAPIPRRGMKRELDKDESSESDDPKWQSSMRKSRRKNQDGRARRGLMWDGRIGTITHVDDASIPCSKLDALDLSTRTLDLSLCRILRIWNLRSTKRMDKLMDCCEGADEEGFDSVGSTETPHPSCAMTPVEFYEDDGPLNVIYKKVFSIEICQIIDDDVHVSYDGKGETSRKRRHTVRRIQVFFYNRYAEAMSTAVSHICEQSSEKDRVKSFLISLSNVPAKCIVPLSIAPNCRHPHLQQYVLNPFGDEALGVSSPYCVCIGDKSAISCGPSSEALFLDCDELEIRLIEAPMTRPLADVAEENIFFEDVVITAKTILKHDNGYVTKASDLVKRVQSRVSIPRPMMFNLEDEEVTDVALNPGVTGLRGNTTVCATDPALRPDSVRSLHDLSPLILRNGVKHTVTVWAVVLGFTPPALTSTQEWKMSIVLVDETLPLSNSVGISSDKGKQMEMHVPSVTLMLFSKDKSRLPIVRSAGDIVLCEKVTLQAWNGEPQLTTKKNVSKIVIVRPRQPRCPGYPLPSSTTPDDWSAIGDQHCTIQYPFVEKLWCWGQERLSQHPTMSPKCYLSIGGVGDHNSDVEVSTSGDLTAVVTAIIPMPEHLRHRDTPRGFIRLWDGTGPSRSDPLPLDAAAIGLSQPHDPPEQVLVEIEKILADISSSSGHTIEAPISLCGRVINAVIWEEELWSLIYKEHIVHIGSFIRLRNVNNSKLLTGISNLYAEQINKDIEISSVSRPVILLFAYHREGLSVHAKSSLTPLPFDAFEVKRLLKGHHSCMRRGSPLNPTSAILPVREPLRNNGLSKIAECLQRLSPASYTVQFEVAYTIPVCNPRSNDAIKQLCRKKKDGTSSFQFALHVKDLSAEIDIICRGKVADDVLGVTAQDITERPDRCNEAMNALKELMLYM</sequence>
<keyword evidence="3" id="KW-0779">Telomere</keyword>
<dbReference type="PANTHER" id="PTHR14513">
    <property type="entry name" value="PROTECTION OF TELOMERES 1"/>
    <property type="match status" value="1"/>
</dbReference>
<evidence type="ECO:0000313" key="7">
    <source>
        <dbReference type="EMBL" id="KAL3765618.1"/>
    </source>
</evidence>
<dbReference type="GO" id="GO:0003677">
    <property type="term" value="F:DNA binding"/>
    <property type="evidence" value="ECO:0007669"/>
    <property type="project" value="UniProtKB-KW"/>
</dbReference>
<dbReference type="GO" id="GO:0000781">
    <property type="term" value="C:chromosome, telomeric region"/>
    <property type="evidence" value="ECO:0007669"/>
    <property type="project" value="UniProtKB-SubCell"/>
</dbReference>
<dbReference type="Proteomes" id="UP001530315">
    <property type="component" value="Unassembled WGS sequence"/>
</dbReference>
<feature type="compositionally biased region" description="Basic and acidic residues" evidence="5">
    <location>
        <begin position="46"/>
        <end position="55"/>
    </location>
</feature>
<feature type="region of interest" description="Disordered" evidence="5">
    <location>
        <begin position="175"/>
        <end position="242"/>
    </location>
</feature>
<keyword evidence="8" id="KW-1185">Reference proteome</keyword>
<comment type="subcellular location">
    <subcellularLocation>
        <location evidence="1">Chromosome</location>
        <location evidence="1">Telomere</location>
    </subcellularLocation>
</comment>
<comment type="caution">
    <text evidence="7">The sequence shown here is derived from an EMBL/GenBank/DDBJ whole genome shotgun (WGS) entry which is preliminary data.</text>
</comment>
<organism evidence="7 8">
    <name type="scientific">Stephanodiscus triporus</name>
    <dbReference type="NCBI Taxonomy" id="2934178"/>
    <lineage>
        <taxon>Eukaryota</taxon>
        <taxon>Sar</taxon>
        <taxon>Stramenopiles</taxon>
        <taxon>Ochrophyta</taxon>
        <taxon>Bacillariophyta</taxon>
        <taxon>Coscinodiscophyceae</taxon>
        <taxon>Thalassiosirophycidae</taxon>
        <taxon>Stephanodiscales</taxon>
        <taxon>Stephanodiscaceae</taxon>
        <taxon>Stephanodiscus</taxon>
    </lineage>
</organism>
<proteinExistence type="predicted"/>
<protein>
    <recommendedName>
        <fullName evidence="6">Telomeric single stranded DNA binding POT1/Cdc13 domain-containing protein</fullName>
    </recommendedName>
</protein>
<dbReference type="PANTHER" id="PTHR14513:SF0">
    <property type="entry name" value="PROTECTION OF TELOMERES PROTEIN 1"/>
    <property type="match status" value="1"/>
</dbReference>
<dbReference type="AlphaFoldDB" id="A0ABD3MNY7"/>
<evidence type="ECO:0000256" key="4">
    <source>
        <dbReference type="ARBA" id="ARBA00023125"/>
    </source>
</evidence>
<feature type="domain" description="Telomeric single stranded DNA binding POT1/Cdc13" evidence="6">
    <location>
        <begin position="600"/>
        <end position="698"/>
    </location>
</feature>
<evidence type="ECO:0000256" key="2">
    <source>
        <dbReference type="ARBA" id="ARBA00022454"/>
    </source>
</evidence>
<dbReference type="SUPFAM" id="SSF50249">
    <property type="entry name" value="Nucleic acid-binding proteins"/>
    <property type="match status" value="1"/>
</dbReference>
<evidence type="ECO:0000256" key="5">
    <source>
        <dbReference type="SAM" id="MobiDB-lite"/>
    </source>
</evidence>
<feature type="compositionally biased region" description="Acidic residues" evidence="5">
    <location>
        <begin position="175"/>
        <end position="186"/>
    </location>
</feature>
<dbReference type="Pfam" id="PF02765">
    <property type="entry name" value="POT1"/>
    <property type="match status" value="1"/>
</dbReference>
<evidence type="ECO:0000313" key="8">
    <source>
        <dbReference type="Proteomes" id="UP001530315"/>
    </source>
</evidence>
<gene>
    <name evidence="7" type="ORF">ACHAW5_008275</name>
</gene>